<dbReference type="Proteomes" id="UP000076482">
    <property type="component" value="Unassembled WGS sequence"/>
</dbReference>
<comment type="caution">
    <text evidence="1">The sequence shown here is derived from an EMBL/GenBank/DDBJ whole genome shotgun (WGS) entry which is preliminary data.</text>
</comment>
<accession>A0A164L9M4</accession>
<sequence length="88" mass="10215">MTKTNSVITKNPAVRFDLKAVSMKYVPIGVESYANGDTYIEAVLDLIETLEKEREGKAGDWFNEFFYTCEDEGYFIYTKEDMEYTPED</sequence>
<reference evidence="1 2" key="1">
    <citation type="submission" date="2015-09" db="EMBL/GenBank/DDBJ databases">
        <title>Bacillus cereus food isolates.</title>
        <authorList>
            <person name="Boekhorst J."/>
        </authorList>
    </citation>
    <scope>NUCLEOTIDE SEQUENCE [LARGE SCALE GENOMIC DNA]</scope>
    <source>
        <strain evidence="1 2">B4088</strain>
    </source>
</reference>
<evidence type="ECO:0000313" key="1">
    <source>
        <dbReference type="EMBL" id="KZD55575.1"/>
    </source>
</evidence>
<protein>
    <submittedName>
        <fullName evidence="1">Uncharacterized protein</fullName>
    </submittedName>
</protein>
<dbReference type="EMBL" id="LJKE01000104">
    <property type="protein sequence ID" value="KZD55575.1"/>
    <property type="molecule type" value="Genomic_DNA"/>
</dbReference>
<organism evidence="1 2">
    <name type="scientific">Bacillus cereus</name>
    <dbReference type="NCBI Taxonomy" id="1396"/>
    <lineage>
        <taxon>Bacteria</taxon>
        <taxon>Bacillati</taxon>
        <taxon>Bacillota</taxon>
        <taxon>Bacilli</taxon>
        <taxon>Bacillales</taxon>
        <taxon>Bacillaceae</taxon>
        <taxon>Bacillus</taxon>
        <taxon>Bacillus cereus group</taxon>
    </lineage>
</organism>
<dbReference type="PATRIC" id="fig|1396.535.peg.5871"/>
<name>A0A164L9M4_BACCE</name>
<gene>
    <name evidence="1" type="ORF">B4088_5320</name>
</gene>
<dbReference type="RefSeq" id="WP_063262835.1">
    <property type="nucleotide sequence ID" value="NZ_LJKE01000104.1"/>
</dbReference>
<dbReference type="AlphaFoldDB" id="A0A164L9M4"/>
<proteinExistence type="predicted"/>
<evidence type="ECO:0000313" key="2">
    <source>
        <dbReference type="Proteomes" id="UP000076482"/>
    </source>
</evidence>